<dbReference type="RefSeq" id="WP_305989922.1">
    <property type="nucleotide sequence ID" value="NZ_JAVAMP010000001.1"/>
</dbReference>
<evidence type="ECO:0008006" key="3">
    <source>
        <dbReference type="Google" id="ProtNLM"/>
    </source>
</evidence>
<reference evidence="1 2" key="1">
    <citation type="submission" date="2023-08" db="EMBL/GenBank/DDBJ databases">
        <authorList>
            <person name="Park J.-S."/>
        </authorList>
    </citation>
    <scope>NUCLEOTIDE SEQUENCE [LARGE SCALE GENOMIC DNA]</scope>
    <source>
        <strain evidence="1 2">2205SS18-9</strain>
    </source>
</reference>
<organism evidence="1 2">
    <name type="scientific">Chengkuizengella axinellae</name>
    <dbReference type="NCBI Taxonomy" id="3064388"/>
    <lineage>
        <taxon>Bacteria</taxon>
        <taxon>Bacillati</taxon>
        <taxon>Bacillota</taxon>
        <taxon>Bacilli</taxon>
        <taxon>Bacillales</taxon>
        <taxon>Paenibacillaceae</taxon>
        <taxon>Chengkuizengella</taxon>
    </lineage>
</organism>
<keyword evidence="2" id="KW-1185">Reference proteome</keyword>
<evidence type="ECO:0000313" key="1">
    <source>
        <dbReference type="EMBL" id="MDP5272608.1"/>
    </source>
</evidence>
<evidence type="ECO:0000313" key="2">
    <source>
        <dbReference type="Proteomes" id="UP001231941"/>
    </source>
</evidence>
<dbReference type="EMBL" id="JAVAMP010000001">
    <property type="protein sequence ID" value="MDP5272608.1"/>
    <property type="molecule type" value="Genomic_DNA"/>
</dbReference>
<dbReference type="Proteomes" id="UP001231941">
    <property type="component" value="Unassembled WGS sequence"/>
</dbReference>
<proteinExistence type="predicted"/>
<protein>
    <recommendedName>
        <fullName evidence="3">Squalene cyclase C-terminal domain-containing protein</fullName>
    </recommendedName>
</protein>
<name>A0ABT9ITG5_9BACL</name>
<comment type="caution">
    <text evidence="1">The sequence shown here is derived from an EMBL/GenBank/DDBJ whole genome shotgun (WGS) entry which is preliminary data.</text>
</comment>
<sequence length="369" mass="42749">MNNNQMLTELLNEVDLLFEDFFTWLAGQHDVESGGFYYAKSSVSNERFKPDIESTAQALNILIRNDLLKEMPVQMQNKMIHFFQFKQNQQTGYFYDENEDMKKDEVMVHRAISYSVGALRKLGNNPLYPLLFRANAAPSYVKSPEAYVKKWDSIDMSNSWRGCDLLANTCFYMLDMPETDREPYITKAIQYLEQIQDPSTGLWGEGSLYVKISGTFKLHTFYNKLNIPMPRTDKIYESILHCLRSEDAVDMCYIRNPINLLSYMKLNIPNNELKEIIEISIKNIKRLKRKDGAFSRELEHSPSAPNVAQIKQGEYYPKMPPPVHLSQGLIEGDMNASTQATLIRLQLYQLCQLNAARLNQQLSFYSYIS</sequence>
<gene>
    <name evidence="1" type="ORF">Q5Y73_00655</name>
</gene>
<accession>A0ABT9ITG5</accession>